<dbReference type="SUPFAM" id="SSF46785">
    <property type="entry name" value="Winged helix' DNA-binding domain"/>
    <property type="match status" value="1"/>
</dbReference>
<proteinExistence type="predicted"/>
<dbReference type="EMBL" id="CP147711">
    <property type="protein sequence ID" value="WXC78520.1"/>
    <property type="molecule type" value="Genomic_DNA"/>
</dbReference>
<keyword evidence="3" id="KW-0804">Transcription</keyword>
<dbReference type="Pfam" id="PF00392">
    <property type="entry name" value="GntR"/>
    <property type="match status" value="1"/>
</dbReference>
<dbReference type="Gene3D" id="1.10.10.10">
    <property type="entry name" value="Winged helix-like DNA-binding domain superfamily/Winged helix DNA-binding domain"/>
    <property type="match status" value="1"/>
</dbReference>
<dbReference type="Pfam" id="PF07729">
    <property type="entry name" value="FCD"/>
    <property type="match status" value="1"/>
</dbReference>
<evidence type="ECO:0000256" key="3">
    <source>
        <dbReference type="ARBA" id="ARBA00023163"/>
    </source>
</evidence>
<evidence type="ECO:0000313" key="6">
    <source>
        <dbReference type="Proteomes" id="UP001432046"/>
    </source>
</evidence>
<dbReference type="SMART" id="SM00345">
    <property type="entry name" value="HTH_GNTR"/>
    <property type="match status" value="1"/>
</dbReference>
<feature type="domain" description="HTH gntR-type" evidence="4">
    <location>
        <begin position="29"/>
        <end position="96"/>
    </location>
</feature>
<dbReference type="PROSITE" id="PS50949">
    <property type="entry name" value="HTH_GNTR"/>
    <property type="match status" value="1"/>
</dbReference>
<dbReference type="SUPFAM" id="SSF48008">
    <property type="entry name" value="GntR ligand-binding domain-like"/>
    <property type="match status" value="1"/>
</dbReference>
<dbReference type="PANTHER" id="PTHR43537:SF20">
    <property type="entry name" value="HTH-TYPE TRANSCRIPTIONAL REPRESSOR GLAR"/>
    <property type="match status" value="1"/>
</dbReference>
<evidence type="ECO:0000256" key="2">
    <source>
        <dbReference type="ARBA" id="ARBA00023125"/>
    </source>
</evidence>
<reference evidence="5" key="1">
    <citation type="journal article" date="2021" name="Int. J. Syst. Evol. Microbiol.">
        <title>Bradyrhizobium septentrionale sp. nov. (sv. septentrionale) and Bradyrhizobium quebecense sp. nov. (sv. septentrionale) associated with legumes native to Canada possess rearranged symbiosis genes and numerous insertion sequences.</title>
        <authorList>
            <person name="Bromfield E.S.P."/>
            <person name="Cloutier S."/>
        </authorList>
    </citation>
    <scope>NUCLEOTIDE SEQUENCE</scope>
    <source>
        <strain evidence="5">5S5</strain>
    </source>
</reference>
<organism evidence="5 6">
    <name type="scientific">Bradyrhizobium septentrionale</name>
    <dbReference type="NCBI Taxonomy" id="1404411"/>
    <lineage>
        <taxon>Bacteria</taxon>
        <taxon>Pseudomonadati</taxon>
        <taxon>Pseudomonadota</taxon>
        <taxon>Alphaproteobacteria</taxon>
        <taxon>Hyphomicrobiales</taxon>
        <taxon>Nitrobacteraceae</taxon>
        <taxon>Bradyrhizobium</taxon>
    </lineage>
</organism>
<gene>
    <name evidence="5" type="ORF">WDK88_34845</name>
</gene>
<dbReference type="RefSeq" id="WP_225024695.1">
    <property type="nucleotide sequence ID" value="NZ_CP088285.1"/>
</dbReference>
<evidence type="ECO:0000259" key="4">
    <source>
        <dbReference type="PROSITE" id="PS50949"/>
    </source>
</evidence>
<name>A0ABZ2NVC1_9BRAD</name>
<dbReference type="InterPro" id="IPR036388">
    <property type="entry name" value="WH-like_DNA-bd_sf"/>
</dbReference>
<evidence type="ECO:0000256" key="1">
    <source>
        <dbReference type="ARBA" id="ARBA00023015"/>
    </source>
</evidence>
<keyword evidence="1" id="KW-0805">Transcription regulation</keyword>
<dbReference type="SMART" id="SM00895">
    <property type="entry name" value="FCD"/>
    <property type="match status" value="1"/>
</dbReference>
<accession>A0ABZ2NVC1</accession>
<dbReference type="InterPro" id="IPR011711">
    <property type="entry name" value="GntR_C"/>
</dbReference>
<dbReference type="PANTHER" id="PTHR43537">
    <property type="entry name" value="TRANSCRIPTIONAL REGULATOR, GNTR FAMILY"/>
    <property type="match status" value="1"/>
</dbReference>
<dbReference type="InterPro" id="IPR036390">
    <property type="entry name" value="WH_DNA-bd_sf"/>
</dbReference>
<dbReference type="Gene3D" id="1.20.120.530">
    <property type="entry name" value="GntR ligand-binding domain-like"/>
    <property type="match status" value="1"/>
</dbReference>
<evidence type="ECO:0000313" key="5">
    <source>
        <dbReference type="EMBL" id="WXC78520.1"/>
    </source>
</evidence>
<protein>
    <submittedName>
        <fullName evidence="5">GntR family transcriptional regulator</fullName>
    </submittedName>
</protein>
<dbReference type="Proteomes" id="UP001432046">
    <property type="component" value="Chromosome"/>
</dbReference>
<keyword evidence="6" id="KW-1185">Reference proteome</keyword>
<sequence>MTAIWPSASLPGMNIGLSFREGLAGDGPRSLTSAVQERLRADILSTRLLPGQKLHIAGLAKQFSVSLAAVREALSRLVADGLVQASDQRGFRVCPVSLADLADVTQTRIDIEGLALRRSIERGDQAWLSSVSAAWEALKAVPHRYPDDPTVHYEEWVVRHRIFHRALVNACGSQWLLGFRDVLHEQSERYRRLSIRREVGRTRDVEAEHAAIVEAVLARDADAAVGALSKHFGITREFVELAAPRIAEVNAST</sequence>
<reference evidence="5" key="2">
    <citation type="submission" date="2024-03" db="EMBL/GenBank/DDBJ databases">
        <authorList>
            <person name="Bromfield E.S.P."/>
            <person name="Cloutier S."/>
        </authorList>
    </citation>
    <scope>NUCLEOTIDE SEQUENCE</scope>
    <source>
        <strain evidence="5">5S5</strain>
    </source>
</reference>
<dbReference type="InterPro" id="IPR000524">
    <property type="entry name" value="Tscrpt_reg_HTH_GntR"/>
</dbReference>
<dbReference type="CDD" id="cd07377">
    <property type="entry name" value="WHTH_GntR"/>
    <property type="match status" value="1"/>
</dbReference>
<dbReference type="InterPro" id="IPR008920">
    <property type="entry name" value="TF_FadR/GntR_C"/>
</dbReference>
<keyword evidence="2" id="KW-0238">DNA-binding</keyword>